<proteinExistence type="predicted"/>
<evidence type="ECO:0000256" key="3">
    <source>
        <dbReference type="ARBA" id="ARBA00022777"/>
    </source>
</evidence>
<dbReference type="InterPro" id="IPR008271">
    <property type="entry name" value="Ser/Thr_kinase_AS"/>
</dbReference>
<keyword evidence="4" id="KW-0067">ATP-binding</keyword>
<dbReference type="InterPro" id="IPR000719">
    <property type="entry name" value="Prot_kinase_dom"/>
</dbReference>
<dbReference type="Pfam" id="PF07714">
    <property type="entry name" value="PK_Tyr_Ser-Thr"/>
    <property type="match status" value="1"/>
</dbReference>
<dbReference type="FunFam" id="3.30.200.20:FF:000034">
    <property type="entry name" value="Kinase suppressor of Ras 1"/>
    <property type="match status" value="1"/>
</dbReference>
<evidence type="ECO:0000256" key="2">
    <source>
        <dbReference type="ARBA" id="ARBA00022741"/>
    </source>
</evidence>
<keyword evidence="1" id="KW-0808">Transferase</keyword>
<organism evidence="9 10">
    <name type="scientific">Cinchona calisaya</name>
    <dbReference type="NCBI Taxonomy" id="153742"/>
    <lineage>
        <taxon>Eukaryota</taxon>
        <taxon>Viridiplantae</taxon>
        <taxon>Streptophyta</taxon>
        <taxon>Embryophyta</taxon>
        <taxon>Tracheophyta</taxon>
        <taxon>Spermatophyta</taxon>
        <taxon>Magnoliopsida</taxon>
        <taxon>eudicotyledons</taxon>
        <taxon>Gunneridae</taxon>
        <taxon>Pentapetalae</taxon>
        <taxon>asterids</taxon>
        <taxon>lamiids</taxon>
        <taxon>Gentianales</taxon>
        <taxon>Rubiaceae</taxon>
        <taxon>Cinchonoideae</taxon>
        <taxon>Cinchoneae</taxon>
        <taxon>Cinchona</taxon>
    </lineage>
</organism>
<dbReference type="PROSITE" id="PS50011">
    <property type="entry name" value="PROTEIN_KINASE_DOM"/>
    <property type="match status" value="1"/>
</dbReference>
<evidence type="ECO:0000313" key="9">
    <source>
        <dbReference type="EMBL" id="KAL3522284.1"/>
    </source>
</evidence>
<dbReference type="GO" id="GO:0004674">
    <property type="term" value="F:protein serine/threonine kinase activity"/>
    <property type="evidence" value="ECO:0007669"/>
    <property type="project" value="UniProtKB-EC"/>
</dbReference>
<dbReference type="Gene3D" id="3.30.200.20">
    <property type="entry name" value="Phosphorylase Kinase, domain 1"/>
    <property type="match status" value="1"/>
</dbReference>
<dbReference type="CDD" id="cd13999">
    <property type="entry name" value="STKc_MAP3K-like"/>
    <property type="match status" value="1"/>
</dbReference>
<dbReference type="PROSITE" id="PS00108">
    <property type="entry name" value="PROTEIN_KINASE_ST"/>
    <property type="match status" value="1"/>
</dbReference>
<evidence type="ECO:0000256" key="6">
    <source>
        <dbReference type="ARBA" id="ARBA00048679"/>
    </source>
</evidence>
<name>A0ABD2ZS96_9GENT</name>
<keyword evidence="10" id="KW-1185">Reference proteome</keyword>
<evidence type="ECO:0000256" key="4">
    <source>
        <dbReference type="ARBA" id="ARBA00022840"/>
    </source>
</evidence>
<dbReference type="Proteomes" id="UP001630127">
    <property type="component" value="Unassembled WGS sequence"/>
</dbReference>
<dbReference type="PRINTS" id="PR00109">
    <property type="entry name" value="TYRKINASE"/>
</dbReference>
<comment type="catalytic activity">
    <reaction evidence="6">
        <text>L-seryl-[protein] + ATP = O-phospho-L-seryl-[protein] + ADP + H(+)</text>
        <dbReference type="Rhea" id="RHEA:17989"/>
        <dbReference type="Rhea" id="RHEA-COMP:9863"/>
        <dbReference type="Rhea" id="RHEA-COMP:11604"/>
        <dbReference type="ChEBI" id="CHEBI:15378"/>
        <dbReference type="ChEBI" id="CHEBI:29999"/>
        <dbReference type="ChEBI" id="CHEBI:30616"/>
        <dbReference type="ChEBI" id="CHEBI:83421"/>
        <dbReference type="ChEBI" id="CHEBI:456216"/>
        <dbReference type="EC" id="2.7.11.1"/>
    </reaction>
</comment>
<feature type="region of interest" description="Disordered" evidence="7">
    <location>
        <begin position="41"/>
        <end position="135"/>
    </location>
</feature>
<accession>A0ABD2ZS96</accession>
<dbReference type="InterPro" id="IPR011009">
    <property type="entry name" value="Kinase-like_dom_sf"/>
</dbReference>
<dbReference type="PANTHER" id="PTHR44329:SF73">
    <property type="entry name" value="OS01G0201200 PROTEIN"/>
    <property type="match status" value="1"/>
</dbReference>
<reference evidence="9 10" key="1">
    <citation type="submission" date="2024-11" db="EMBL/GenBank/DDBJ databases">
        <title>A near-complete genome assembly of Cinchona calisaya.</title>
        <authorList>
            <person name="Lian D.C."/>
            <person name="Zhao X.W."/>
            <person name="Wei L."/>
        </authorList>
    </citation>
    <scope>NUCLEOTIDE SEQUENCE [LARGE SCALE GENOMIC DNA]</scope>
    <source>
        <tissue evidence="9">Nenye</tissue>
    </source>
</reference>
<sequence>MDENANSWIRRTKFSNTVCHRLDASRLASFPLTFHPRERIPTYVNPRQDPIISPLQRNPTTKKQRATSPSPKTKLSDTFKEAKQASSVQRRFPTPESRKSEKGFVGKLFHHKDSHEKKTHGSKSPLNGSPFRHFSPTKFHEKTKCRKDSAWTKYFDHGGGRVTSVEAADEHMVDLSKLFLGLRFAHGAHSQLYHGIYKGEPVAVKIIRVPDDDENEELAGRLENQFNREVTLLSRLHHLNVIKFVAACRKPPVFCVITEYLSEGSLRSYLHKLEQKPVAEKFLPLPKLIRVALDIACGMEYIHSQGIIHRDLKPENILINEDFHLKVADFGIACEEVYCDLLADDPGTYRWMAPEMIKRKSYGRKVDVYGFGLILWEMVAGTIPYEDMTPIQAAFAVVNKNLRPPIPEHCPPAMRALIEQCWCLHPEKRPEFWQIVKVLEQFETSLACDGTLNLVTNPNYHDHKKGLLHWIQKLGPHSTASSMPKPRFQ</sequence>
<comment type="catalytic activity">
    <reaction evidence="5">
        <text>L-threonyl-[protein] + ATP = O-phospho-L-threonyl-[protein] + ADP + H(+)</text>
        <dbReference type="Rhea" id="RHEA:46608"/>
        <dbReference type="Rhea" id="RHEA-COMP:11060"/>
        <dbReference type="Rhea" id="RHEA-COMP:11605"/>
        <dbReference type="ChEBI" id="CHEBI:15378"/>
        <dbReference type="ChEBI" id="CHEBI:30013"/>
        <dbReference type="ChEBI" id="CHEBI:30616"/>
        <dbReference type="ChEBI" id="CHEBI:61977"/>
        <dbReference type="ChEBI" id="CHEBI:456216"/>
        <dbReference type="EC" id="2.7.11.1"/>
    </reaction>
</comment>
<evidence type="ECO:0000256" key="7">
    <source>
        <dbReference type="SAM" id="MobiDB-lite"/>
    </source>
</evidence>
<dbReference type="AlphaFoldDB" id="A0ABD2ZS96"/>
<dbReference type="Gene3D" id="1.10.510.10">
    <property type="entry name" value="Transferase(Phosphotransferase) domain 1"/>
    <property type="match status" value="1"/>
</dbReference>
<gene>
    <name evidence="9" type="ORF">ACH5RR_015118</name>
</gene>
<evidence type="ECO:0000256" key="1">
    <source>
        <dbReference type="ARBA" id="ARBA00022679"/>
    </source>
</evidence>
<keyword evidence="3" id="KW-0418">Kinase</keyword>
<dbReference type="EMBL" id="JBJUIK010000007">
    <property type="protein sequence ID" value="KAL3522284.1"/>
    <property type="molecule type" value="Genomic_DNA"/>
</dbReference>
<dbReference type="InterPro" id="IPR051681">
    <property type="entry name" value="Ser/Thr_Kinases-Pseudokinases"/>
</dbReference>
<dbReference type="InterPro" id="IPR001245">
    <property type="entry name" value="Ser-Thr/Tyr_kinase_cat_dom"/>
</dbReference>
<feature type="compositionally biased region" description="Basic and acidic residues" evidence="7">
    <location>
        <begin position="74"/>
        <end position="83"/>
    </location>
</feature>
<dbReference type="GO" id="GO:0005524">
    <property type="term" value="F:ATP binding"/>
    <property type="evidence" value="ECO:0007669"/>
    <property type="project" value="UniProtKB-KW"/>
</dbReference>
<feature type="domain" description="Protein kinase" evidence="8">
    <location>
        <begin position="178"/>
        <end position="443"/>
    </location>
</feature>
<evidence type="ECO:0000313" key="10">
    <source>
        <dbReference type="Proteomes" id="UP001630127"/>
    </source>
</evidence>
<evidence type="ECO:0000259" key="8">
    <source>
        <dbReference type="PROSITE" id="PS50011"/>
    </source>
</evidence>
<evidence type="ECO:0000256" key="5">
    <source>
        <dbReference type="ARBA" id="ARBA00047899"/>
    </source>
</evidence>
<dbReference type="PANTHER" id="PTHR44329">
    <property type="entry name" value="SERINE/THREONINE-PROTEIN KINASE TNNI3K-RELATED"/>
    <property type="match status" value="1"/>
</dbReference>
<keyword evidence="2" id="KW-0547">Nucleotide-binding</keyword>
<dbReference type="SMART" id="SM00220">
    <property type="entry name" value="S_TKc"/>
    <property type="match status" value="1"/>
</dbReference>
<comment type="caution">
    <text evidence="9">The sequence shown here is derived from an EMBL/GenBank/DDBJ whole genome shotgun (WGS) entry which is preliminary data.</text>
</comment>
<dbReference type="SUPFAM" id="SSF56112">
    <property type="entry name" value="Protein kinase-like (PK-like)"/>
    <property type="match status" value="1"/>
</dbReference>
<protein>
    <recommendedName>
        <fullName evidence="8">Protein kinase domain-containing protein</fullName>
    </recommendedName>
</protein>